<dbReference type="Proteomes" id="UP000299102">
    <property type="component" value="Unassembled WGS sequence"/>
</dbReference>
<organism evidence="1 2">
    <name type="scientific">Eumeta variegata</name>
    <name type="common">Bagworm moth</name>
    <name type="synonym">Eumeta japonica</name>
    <dbReference type="NCBI Taxonomy" id="151549"/>
    <lineage>
        <taxon>Eukaryota</taxon>
        <taxon>Metazoa</taxon>
        <taxon>Ecdysozoa</taxon>
        <taxon>Arthropoda</taxon>
        <taxon>Hexapoda</taxon>
        <taxon>Insecta</taxon>
        <taxon>Pterygota</taxon>
        <taxon>Neoptera</taxon>
        <taxon>Endopterygota</taxon>
        <taxon>Lepidoptera</taxon>
        <taxon>Glossata</taxon>
        <taxon>Ditrysia</taxon>
        <taxon>Tineoidea</taxon>
        <taxon>Psychidae</taxon>
        <taxon>Oiketicinae</taxon>
        <taxon>Eumeta</taxon>
    </lineage>
</organism>
<dbReference type="AlphaFoldDB" id="A0A4C1Z223"/>
<accession>A0A4C1Z223</accession>
<name>A0A4C1Z223_EUMVA</name>
<reference evidence="1 2" key="1">
    <citation type="journal article" date="2019" name="Commun. Biol.">
        <title>The bagworm genome reveals a unique fibroin gene that provides high tensile strength.</title>
        <authorList>
            <person name="Kono N."/>
            <person name="Nakamura H."/>
            <person name="Ohtoshi R."/>
            <person name="Tomita M."/>
            <person name="Numata K."/>
            <person name="Arakawa K."/>
        </authorList>
    </citation>
    <scope>NUCLEOTIDE SEQUENCE [LARGE SCALE GENOMIC DNA]</scope>
</reference>
<evidence type="ECO:0000313" key="1">
    <source>
        <dbReference type="EMBL" id="GBP81272.1"/>
    </source>
</evidence>
<comment type="caution">
    <text evidence="1">The sequence shown here is derived from an EMBL/GenBank/DDBJ whole genome shotgun (WGS) entry which is preliminary data.</text>
</comment>
<proteinExistence type="predicted"/>
<evidence type="ECO:0000313" key="2">
    <source>
        <dbReference type="Proteomes" id="UP000299102"/>
    </source>
</evidence>
<sequence length="96" mass="10757">MSHYSGTVISASGLIADLRGFLCFGFGIGTRGFREAVFRSFFVLVVDFPVSQAGPLFYLLEVWETLISSCIFWKDWVLSLSASLSSAELRFQENNF</sequence>
<protein>
    <submittedName>
        <fullName evidence="1">Uncharacterized protein</fullName>
    </submittedName>
</protein>
<dbReference type="EMBL" id="BGZK01001503">
    <property type="protein sequence ID" value="GBP81272.1"/>
    <property type="molecule type" value="Genomic_DNA"/>
</dbReference>
<keyword evidence="2" id="KW-1185">Reference proteome</keyword>
<gene>
    <name evidence="1" type="ORF">EVAR_54302_1</name>
</gene>